<keyword evidence="4" id="KW-1185">Reference proteome</keyword>
<feature type="region of interest" description="Disordered" evidence="1">
    <location>
        <begin position="1"/>
        <end position="84"/>
    </location>
</feature>
<gene>
    <name evidence="3" type="ORF">IWQ62_005960</name>
</gene>
<dbReference type="Pfam" id="PF08911">
    <property type="entry name" value="NUP50"/>
    <property type="match status" value="1"/>
</dbReference>
<proteinExistence type="predicted"/>
<feature type="compositionally biased region" description="Low complexity" evidence="1">
    <location>
        <begin position="66"/>
        <end position="78"/>
    </location>
</feature>
<evidence type="ECO:0000259" key="2">
    <source>
        <dbReference type="Pfam" id="PF08911"/>
    </source>
</evidence>
<evidence type="ECO:0000313" key="4">
    <source>
        <dbReference type="Proteomes" id="UP001150925"/>
    </source>
</evidence>
<feature type="compositionally biased region" description="Low complexity" evidence="1">
    <location>
        <begin position="25"/>
        <end position="37"/>
    </location>
</feature>
<dbReference type="GO" id="GO:0005643">
    <property type="term" value="C:nuclear pore"/>
    <property type="evidence" value="ECO:0007669"/>
    <property type="project" value="InterPro"/>
</dbReference>
<feature type="non-terminal residue" evidence="3">
    <location>
        <position position="84"/>
    </location>
</feature>
<accession>A0A9W8AIQ3</accession>
<protein>
    <recommendedName>
        <fullName evidence="2">Nuclear pore complex NUP2/50/61 domain-containing protein</fullName>
    </recommendedName>
</protein>
<sequence>MGKRQADKELTQLNQFDNDDDHVGSGEQSSSSVASEAALAKRVIKKPMSRKEKLMAKRAKGGGKAGSAFAGFAGFGTAPSSTGT</sequence>
<feature type="domain" description="Nuclear pore complex NUP2/50/61" evidence="2">
    <location>
        <begin position="3"/>
        <end position="77"/>
    </location>
</feature>
<organism evidence="3 4">
    <name type="scientific">Dispira parvispora</name>
    <dbReference type="NCBI Taxonomy" id="1520584"/>
    <lineage>
        <taxon>Eukaryota</taxon>
        <taxon>Fungi</taxon>
        <taxon>Fungi incertae sedis</taxon>
        <taxon>Zoopagomycota</taxon>
        <taxon>Kickxellomycotina</taxon>
        <taxon>Dimargaritomycetes</taxon>
        <taxon>Dimargaritales</taxon>
        <taxon>Dimargaritaceae</taxon>
        <taxon>Dispira</taxon>
    </lineage>
</organism>
<evidence type="ECO:0000256" key="1">
    <source>
        <dbReference type="SAM" id="MobiDB-lite"/>
    </source>
</evidence>
<dbReference type="Proteomes" id="UP001150925">
    <property type="component" value="Unassembled WGS sequence"/>
</dbReference>
<dbReference type="AlphaFoldDB" id="A0A9W8AIQ3"/>
<dbReference type="EMBL" id="JANBPY010002829">
    <property type="protein sequence ID" value="KAJ1953576.1"/>
    <property type="molecule type" value="Genomic_DNA"/>
</dbReference>
<comment type="caution">
    <text evidence="3">The sequence shown here is derived from an EMBL/GenBank/DDBJ whole genome shotgun (WGS) entry which is preliminary data.</text>
</comment>
<evidence type="ECO:0000313" key="3">
    <source>
        <dbReference type="EMBL" id="KAJ1953576.1"/>
    </source>
</evidence>
<feature type="compositionally biased region" description="Basic and acidic residues" evidence="1">
    <location>
        <begin position="1"/>
        <end position="10"/>
    </location>
</feature>
<name>A0A9W8AIQ3_9FUNG</name>
<reference evidence="3" key="1">
    <citation type="submission" date="2022-07" db="EMBL/GenBank/DDBJ databases">
        <title>Phylogenomic reconstructions and comparative analyses of Kickxellomycotina fungi.</title>
        <authorList>
            <person name="Reynolds N.K."/>
            <person name="Stajich J.E."/>
            <person name="Barry K."/>
            <person name="Grigoriev I.V."/>
            <person name="Crous P."/>
            <person name="Smith M.E."/>
        </authorList>
    </citation>
    <scope>NUCLEOTIDE SEQUENCE</scope>
    <source>
        <strain evidence="3">RSA 1196</strain>
    </source>
</reference>
<dbReference type="InterPro" id="IPR015007">
    <property type="entry name" value="NUP2/50/61"/>
</dbReference>